<comment type="caution">
    <text evidence="2">The sequence shown here is derived from an EMBL/GenBank/DDBJ whole genome shotgun (WGS) entry which is preliminary data.</text>
</comment>
<dbReference type="EMBL" id="JABFOF010000007">
    <property type="protein sequence ID" value="KAG2390483.1"/>
    <property type="molecule type" value="Genomic_DNA"/>
</dbReference>
<dbReference type="Proteomes" id="UP000743370">
    <property type="component" value="Unassembled WGS sequence"/>
</dbReference>
<evidence type="ECO:0000313" key="3">
    <source>
        <dbReference type="Proteomes" id="UP000743370"/>
    </source>
</evidence>
<feature type="region of interest" description="Disordered" evidence="1">
    <location>
        <begin position="1"/>
        <end position="42"/>
    </location>
</feature>
<organism evidence="2 3">
    <name type="scientific">Phaseolus angularis</name>
    <name type="common">Azuki bean</name>
    <name type="synonym">Vigna angularis</name>
    <dbReference type="NCBI Taxonomy" id="3914"/>
    <lineage>
        <taxon>Eukaryota</taxon>
        <taxon>Viridiplantae</taxon>
        <taxon>Streptophyta</taxon>
        <taxon>Embryophyta</taxon>
        <taxon>Tracheophyta</taxon>
        <taxon>Spermatophyta</taxon>
        <taxon>Magnoliopsida</taxon>
        <taxon>eudicotyledons</taxon>
        <taxon>Gunneridae</taxon>
        <taxon>Pentapetalae</taxon>
        <taxon>rosids</taxon>
        <taxon>fabids</taxon>
        <taxon>Fabales</taxon>
        <taxon>Fabaceae</taxon>
        <taxon>Papilionoideae</taxon>
        <taxon>50 kb inversion clade</taxon>
        <taxon>NPAAA clade</taxon>
        <taxon>indigoferoid/millettioid clade</taxon>
        <taxon>Phaseoleae</taxon>
        <taxon>Vigna</taxon>
    </lineage>
</organism>
<evidence type="ECO:0000313" key="2">
    <source>
        <dbReference type="EMBL" id="KAG2390483.1"/>
    </source>
</evidence>
<proteinExistence type="predicted"/>
<feature type="compositionally biased region" description="Polar residues" evidence="1">
    <location>
        <begin position="1"/>
        <end position="10"/>
    </location>
</feature>
<name>A0A8T0K303_PHAAN</name>
<reference evidence="2 3" key="1">
    <citation type="submission" date="2020-05" db="EMBL/GenBank/DDBJ databases">
        <title>Vigna angularis (adzuki bean) Var. LongXiaoDou No. 4 denovo assembly.</title>
        <authorList>
            <person name="Xiang H."/>
        </authorList>
    </citation>
    <scope>NUCLEOTIDE SEQUENCE [LARGE SCALE GENOMIC DNA]</scope>
    <source>
        <tissue evidence="2">Leaf</tissue>
    </source>
</reference>
<accession>A0A8T0K303</accession>
<dbReference type="AlphaFoldDB" id="A0A8T0K303"/>
<protein>
    <submittedName>
        <fullName evidence="2">Uncharacterized protein</fullName>
    </submittedName>
</protein>
<evidence type="ECO:0000256" key="1">
    <source>
        <dbReference type="SAM" id="MobiDB-lite"/>
    </source>
</evidence>
<gene>
    <name evidence="2" type="ORF">HKW66_Vig0221110</name>
</gene>
<sequence length="137" mass="15448">MPLETHSNIDSHPPLTHEGLHPSSALHRNHKIPLPSQTCSSPNNFNLEESDSQRLNFIELDIRVFLLELQENKTIHREEIKYIRSMPMTTLVTVRTGGQWRYVDLSDGGAAMGGAPVAVADSEERDVHVQEENCPRI</sequence>